<proteinExistence type="predicted"/>
<dbReference type="GO" id="GO:0045931">
    <property type="term" value="P:positive regulation of mitotic cell cycle"/>
    <property type="evidence" value="ECO:0000318"/>
    <property type="project" value="GO_Central"/>
</dbReference>
<feature type="coiled-coil region" evidence="1">
    <location>
        <begin position="588"/>
        <end position="615"/>
    </location>
</feature>
<keyword evidence="1" id="KW-0175">Coiled coil</keyword>
<dbReference type="EnsemblMetazoa" id="XM_030984532">
    <property type="protein sequence ID" value="XP_030840392"/>
    <property type="gene ID" value="LOC587305"/>
</dbReference>
<dbReference type="EnsemblMetazoa" id="XM_030984531">
    <property type="protein sequence ID" value="XP_030840391"/>
    <property type="gene ID" value="LOC587305"/>
</dbReference>
<dbReference type="GO" id="GO:0007099">
    <property type="term" value="P:centriole replication"/>
    <property type="evidence" value="ECO:0000318"/>
    <property type="project" value="GO_Central"/>
</dbReference>
<dbReference type="RefSeq" id="XP_030840391.1">
    <property type="nucleotide sequence ID" value="XM_030984531.1"/>
</dbReference>
<dbReference type="InParanoid" id="A0A7M7NRJ0"/>
<sequence>MAQERADNVTNLGDASFARLAAEKEQEWRNLQAMHAHSLEDRIREKDKILKEQQEKFHTLKEDFKFNLKLLAERDQELDRLEVTQEQLGARLQSREAGVSQLKIQIDELKTRRAQDERSLEDLQRHYQQRVREKQAEVEQYKISKDVELQTERDELEALRRDMKRRIGEVEEDLEIQRREMSAGFDDASRRREKEYRTKIDELSSTVLAHEMKAKLLSRELDLVRGASQQTSTELKTSDTKMDDLKKKLKQTEWELSDLRGMKDARIAELESQLIHAQQTVERAEEEFNRKHKELDRYAREKETAVVGLKESQVEAERKLQEEIRRLEGALEAREVESRREAWEHQDALKDKEMLVERHQQESRELRNQLDGQVSKVSKDLVSKDLVIESLRDRDGKLRAELECRKDDIERYQKELVVAAEKEQNMERTKAQLELDWQRRYEDAERNQYAKSEDLIARLTKSRDEAVALTRELERELQQRDDLNRVLARDRDQAVATLRKHKLKIDRDMIPSRDTGTEETHLGSRQAEELQAQNESLIAVIRDMKREMEEMESHVDGMNKDGVNIIPRGPRGESTKDEQQEPFTGEYVKSLEKECRELKVEKRRLEERLSTLAQTIQDGGVYPSGHQEGIQIDLAQNDAIKSHIQSLNDTIGALRADKVTTSAELRKYQARLSHLETEINQKQYQPREKQAEVDQLRYELSTQARRHAAESASYTQRMSQLELELMEARREADEYYKGTLQTNLEATTLGQQVSALTMDLAGRGSKSRHGIQSGLVTQLQREVHNLRAQLARVKSHPGDDENTDINGLQAKLKTAVRHISRLAKEKQKLMELGNGLRSELALYRPSPAPQPTRGQRSAAGERSMTAGKLAEQVSSKLQNLEKLQYVLTKQELQFARGRGHNEGVADVVQVQLSSSSDSTPEITPRIAAHAEYTQPLQSNHSQGNPPPQILRHSHSSEGEAPSSDSSANQRHTPLMMSSLGEESMQDVWRLLDDGASPLFFRSPSPMRKPDHSPIPEEPHHSIPSSIHARQHHSTGGLEVAGHSTHYKVRGSKPSTKPELSAMVAGKVQPQLQPPKRKVRNYAHRDSNDVR</sequence>
<reference evidence="4" key="1">
    <citation type="submission" date="2015-02" db="EMBL/GenBank/DDBJ databases">
        <title>Genome sequencing for Strongylocentrotus purpuratus.</title>
        <authorList>
            <person name="Murali S."/>
            <person name="Liu Y."/>
            <person name="Vee V."/>
            <person name="English A."/>
            <person name="Wang M."/>
            <person name="Skinner E."/>
            <person name="Han Y."/>
            <person name="Muzny D.M."/>
            <person name="Worley K.C."/>
            <person name="Gibbs R.A."/>
        </authorList>
    </citation>
    <scope>NUCLEOTIDE SEQUENCE</scope>
</reference>
<feature type="coiled-coil region" evidence="1">
    <location>
        <begin position="235"/>
        <end position="376"/>
    </location>
</feature>
<feature type="compositionally biased region" description="Basic and acidic residues" evidence="2">
    <location>
        <begin position="570"/>
        <end position="579"/>
    </location>
</feature>
<feature type="region of interest" description="Disordered" evidence="2">
    <location>
        <begin position="1001"/>
        <end position="1090"/>
    </location>
</feature>
<dbReference type="FunCoup" id="A0A7M7NRJ0">
    <property type="interactions" value="261"/>
</dbReference>
<feature type="compositionally biased region" description="Low complexity" evidence="2">
    <location>
        <begin position="958"/>
        <end position="967"/>
    </location>
</feature>
<feature type="coiled-coil region" evidence="1">
    <location>
        <begin position="776"/>
        <end position="825"/>
    </location>
</feature>
<feature type="region of interest" description="Disordered" evidence="2">
    <location>
        <begin position="558"/>
        <end position="580"/>
    </location>
</feature>
<dbReference type="Proteomes" id="UP000007110">
    <property type="component" value="Unassembled WGS sequence"/>
</dbReference>
<feature type="coiled-coil region" evidence="1">
    <location>
        <begin position="456"/>
        <end position="493"/>
    </location>
</feature>
<feature type="coiled-coil region" evidence="1">
    <location>
        <begin position="658"/>
        <end position="685"/>
    </location>
</feature>
<dbReference type="PANTHER" id="PTHR46725:SF1">
    <property type="entry name" value="COILED-COIL DOMAIN-CONTAINING PROTEIN 57"/>
    <property type="match status" value="1"/>
</dbReference>
<feature type="compositionally biased region" description="Basic and acidic residues" evidence="2">
    <location>
        <begin position="1007"/>
        <end position="1020"/>
    </location>
</feature>
<evidence type="ECO:0000313" key="3">
    <source>
        <dbReference type="EnsemblMetazoa" id="XP_030840392"/>
    </source>
</evidence>
<feature type="coiled-coil region" evidence="1">
    <location>
        <begin position="99"/>
        <end position="180"/>
    </location>
</feature>
<evidence type="ECO:0008006" key="5">
    <source>
        <dbReference type="Google" id="ProtNLM"/>
    </source>
</evidence>
<feature type="coiled-coil region" evidence="1">
    <location>
        <begin position="36"/>
        <end position="63"/>
    </location>
</feature>
<dbReference type="GO" id="GO:0034451">
    <property type="term" value="C:centriolar satellite"/>
    <property type="evidence" value="ECO:0000318"/>
    <property type="project" value="GO_Central"/>
</dbReference>
<organism evidence="3 4">
    <name type="scientific">Strongylocentrotus purpuratus</name>
    <name type="common">Purple sea urchin</name>
    <dbReference type="NCBI Taxonomy" id="7668"/>
    <lineage>
        <taxon>Eukaryota</taxon>
        <taxon>Metazoa</taxon>
        <taxon>Echinodermata</taxon>
        <taxon>Eleutherozoa</taxon>
        <taxon>Echinozoa</taxon>
        <taxon>Echinoidea</taxon>
        <taxon>Euechinoidea</taxon>
        <taxon>Echinacea</taxon>
        <taxon>Camarodonta</taxon>
        <taxon>Echinidea</taxon>
        <taxon>Strongylocentrotidae</taxon>
        <taxon>Strongylocentrotus</taxon>
    </lineage>
</organism>
<evidence type="ECO:0000256" key="1">
    <source>
        <dbReference type="SAM" id="Coils"/>
    </source>
</evidence>
<reference evidence="3" key="2">
    <citation type="submission" date="2021-01" db="UniProtKB">
        <authorList>
            <consortium name="EnsemblMetazoa"/>
        </authorList>
    </citation>
    <scope>IDENTIFICATION</scope>
</reference>
<feature type="region of interest" description="Disordered" evidence="2">
    <location>
        <begin position="842"/>
        <end position="867"/>
    </location>
</feature>
<dbReference type="GO" id="GO:0005814">
    <property type="term" value="C:centriole"/>
    <property type="evidence" value="ECO:0000318"/>
    <property type="project" value="GO_Central"/>
</dbReference>
<accession>A0A7M7NRJ0</accession>
<feature type="coiled-coil region" evidence="1">
    <location>
        <begin position="711"/>
        <end position="738"/>
    </location>
</feature>
<dbReference type="GO" id="GO:0007020">
    <property type="term" value="P:microtubule nucleation"/>
    <property type="evidence" value="ECO:0000318"/>
    <property type="project" value="GO_Central"/>
</dbReference>
<dbReference type="GO" id="GO:0005876">
    <property type="term" value="C:spindle microtubule"/>
    <property type="evidence" value="ECO:0000318"/>
    <property type="project" value="GO_Central"/>
</dbReference>
<dbReference type="GeneID" id="587305"/>
<evidence type="ECO:0000256" key="2">
    <source>
        <dbReference type="SAM" id="MobiDB-lite"/>
    </source>
</evidence>
<dbReference type="RefSeq" id="XP_030840392.1">
    <property type="nucleotide sequence ID" value="XM_030984532.1"/>
</dbReference>
<dbReference type="PANTHER" id="PTHR46725">
    <property type="entry name" value="COILED-COIL DOMAIN-CONTAINING PROTEIN 57"/>
    <property type="match status" value="1"/>
</dbReference>
<evidence type="ECO:0000313" key="4">
    <source>
        <dbReference type="Proteomes" id="UP000007110"/>
    </source>
</evidence>
<dbReference type="GO" id="GO:0060271">
    <property type="term" value="P:cilium assembly"/>
    <property type="evidence" value="ECO:0000318"/>
    <property type="project" value="GO_Central"/>
</dbReference>
<dbReference type="OrthoDB" id="568502at2759"/>
<feature type="region of interest" description="Disordered" evidence="2">
    <location>
        <begin position="935"/>
        <end position="971"/>
    </location>
</feature>
<dbReference type="KEGG" id="spu:587305"/>
<dbReference type="OMA" id="CELELYD"/>
<keyword evidence="4" id="KW-1185">Reference proteome</keyword>
<name>A0A7M7NRJ0_STRPU</name>
<dbReference type="AlphaFoldDB" id="A0A7M7NRJ0"/>
<dbReference type="InterPro" id="IPR042481">
    <property type="entry name" value="CCDC57"/>
</dbReference>
<protein>
    <recommendedName>
        <fullName evidence="5">Coiled-coil domain-containing protein 57</fullName>
    </recommendedName>
</protein>